<comment type="similarity">
    <text evidence="1">Belongs to the histidine acid phosphatase family.</text>
</comment>
<dbReference type="InterPro" id="IPR029033">
    <property type="entry name" value="His_PPase_superfam"/>
</dbReference>
<feature type="region of interest" description="Disordered" evidence="2">
    <location>
        <begin position="496"/>
        <end position="520"/>
    </location>
</feature>
<feature type="transmembrane region" description="Helical" evidence="3">
    <location>
        <begin position="459"/>
        <end position="483"/>
    </location>
</feature>
<name>A0A9P7H3F8_9HYPO</name>
<dbReference type="Pfam" id="PF00328">
    <property type="entry name" value="His_Phos_2"/>
    <property type="match status" value="1"/>
</dbReference>
<evidence type="ECO:0000256" key="2">
    <source>
        <dbReference type="SAM" id="MobiDB-lite"/>
    </source>
</evidence>
<feature type="signal peptide" evidence="4">
    <location>
        <begin position="1"/>
        <end position="19"/>
    </location>
</feature>
<evidence type="ECO:0000256" key="1">
    <source>
        <dbReference type="ARBA" id="ARBA00005375"/>
    </source>
</evidence>
<evidence type="ECO:0000256" key="3">
    <source>
        <dbReference type="SAM" id="Phobius"/>
    </source>
</evidence>
<dbReference type="GO" id="GO:0016791">
    <property type="term" value="F:phosphatase activity"/>
    <property type="evidence" value="ECO:0007669"/>
    <property type="project" value="TreeGrafter"/>
</dbReference>
<sequence>MVLFKALIAAVPLFSGTVAQSTGQGEKVWAAVAFINHGERTPMVANLRTVLTPEGAQQMMRQGTAFRARYIKDGVNNSDYDGIQTAYLQNLKSDMIDNDDLDLISQTDEWVSGGAMAFLQGLYPPSTNSFDSSIGGDEIAMNLVDGDNKTEYPLNGYQYPNIRSPSYFDPESTTVQGNARCSAWQTEITTNLTENDSLGDLYQSTLPFYQNLFSTPPLEGTININDASIWNAYLLWEFIDYQYRHNETVHEGLKDANKTLSFLNTNAVIMERAQNSYLDSADDNTPMDVLYSIAGRTMAYKVTSQFRSNIRWGSSYNKLTLMFGSMEPILSFISLSGLLTKENILKEPWSTLPKPGAALVFELFGEDPDTPDRQPATDSLRVRMYYRASADADESFRNQPIFNSGPDGIAYSKFMQTMNQLGRSPKQWCDICGPTPAPWCDLIDSDNTDWSDDFSVRPVIAGVIGAIVSFGVLAALFTGLCICGGYRLRRRAPAETPHEASAVGSAAGGFKGPEKKDGDADVVVTKQGVHHERVGSWELRSPNELPPPPPQTSGIVTKDMGSPRRRSLDDSDDDISVMGATPVKARESV</sequence>
<keyword evidence="3" id="KW-0812">Transmembrane</keyword>
<dbReference type="SUPFAM" id="SSF53254">
    <property type="entry name" value="Phosphoglycerate mutase-like"/>
    <property type="match status" value="1"/>
</dbReference>
<dbReference type="EMBL" id="JAGPUO010000008">
    <property type="protein sequence ID" value="KAG5661069.1"/>
    <property type="molecule type" value="Genomic_DNA"/>
</dbReference>
<dbReference type="AlphaFoldDB" id="A0A9P7H3F8"/>
<evidence type="ECO:0000313" key="6">
    <source>
        <dbReference type="Proteomes" id="UP000782241"/>
    </source>
</evidence>
<keyword evidence="4" id="KW-0732">Signal</keyword>
<evidence type="ECO:0008006" key="7">
    <source>
        <dbReference type="Google" id="ProtNLM"/>
    </source>
</evidence>
<organism evidence="5 6">
    <name type="scientific">Fusarium avenaceum</name>
    <dbReference type="NCBI Taxonomy" id="40199"/>
    <lineage>
        <taxon>Eukaryota</taxon>
        <taxon>Fungi</taxon>
        <taxon>Dikarya</taxon>
        <taxon>Ascomycota</taxon>
        <taxon>Pezizomycotina</taxon>
        <taxon>Sordariomycetes</taxon>
        <taxon>Hypocreomycetidae</taxon>
        <taxon>Hypocreales</taxon>
        <taxon>Nectriaceae</taxon>
        <taxon>Fusarium</taxon>
        <taxon>Fusarium tricinctum species complex</taxon>
    </lineage>
</organism>
<reference evidence="5" key="1">
    <citation type="submission" date="2021-04" db="EMBL/GenBank/DDBJ databases">
        <title>Draft genome of Fusarium avenaceum strain F156N33, isolated from an atmospheric sample in Virginia.</title>
        <authorList>
            <person name="Yang S."/>
            <person name="Vinatzer B.A."/>
            <person name="Coleman J."/>
        </authorList>
    </citation>
    <scope>NUCLEOTIDE SEQUENCE</scope>
    <source>
        <strain evidence="5">F156N33</strain>
    </source>
</reference>
<proteinExistence type="inferred from homology"/>
<dbReference type="Gene3D" id="3.40.50.1240">
    <property type="entry name" value="Phosphoglycerate mutase-like"/>
    <property type="match status" value="1"/>
</dbReference>
<evidence type="ECO:0000313" key="5">
    <source>
        <dbReference type="EMBL" id="KAG5661069.1"/>
    </source>
</evidence>
<keyword evidence="3" id="KW-0472">Membrane</keyword>
<dbReference type="InterPro" id="IPR050645">
    <property type="entry name" value="Histidine_acid_phosphatase"/>
</dbReference>
<feature type="chain" id="PRO_5040312236" description="Acid phosphatase" evidence="4">
    <location>
        <begin position="20"/>
        <end position="589"/>
    </location>
</feature>
<gene>
    <name evidence="5" type="ORF">KAF25_002712</name>
</gene>
<keyword evidence="6" id="KW-1185">Reference proteome</keyword>
<dbReference type="InterPro" id="IPR000560">
    <property type="entry name" value="His_Pase_clade-2"/>
</dbReference>
<protein>
    <recommendedName>
        <fullName evidence="7">Acid phosphatase</fullName>
    </recommendedName>
</protein>
<dbReference type="PANTHER" id="PTHR11567:SF127">
    <property type="entry name" value="HISTIDINE ACID PHOSPHATASE"/>
    <property type="match status" value="1"/>
</dbReference>
<accession>A0A9P7H3F8</accession>
<comment type="caution">
    <text evidence="5">The sequence shown here is derived from an EMBL/GenBank/DDBJ whole genome shotgun (WGS) entry which is preliminary data.</text>
</comment>
<dbReference type="PANTHER" id="PTHR11567">
    <property type="entry name" value="ACID PHOSPHATASE-RELATED"/>
    <property type="match status" value="1"/>
</dbReference>
<dbReference type="Proteomes" id="UP000782241">
    <property type="component" value="Unassembled WGS sequence"/>
</dbReference>
<keyword evidence="3" id="KW-1133">Transmembrane helix</keyword>
<feature type="region of interest" description="Disordered" evidence="2">
    <location>
        <begin position="533"/>
        <end position="589"/>
    </location>
</feature>
<evidence type="ECO:0000256" key="4">
    <source>
        <dbReference type="SAM" id="SignalP"/>
    </source>
</evidence>